<evidence type="ECO:0000256" key="7">
    <source>
        <dbReference type="ARBA" id="ARBA00022949"/>
    </source>
</evidence>
<evidence type="ECO:0000256" key="6">
    <source>
        <dbReference type="ARBA" id="ARBA00022833"/>
    </source>
</evidence>
<feature type="domain" description="LIM zinc-binding" evidence="11">
    <location>
        <begin position="230"/>
        <end position="288"/>
    </location>
</feature>
<dbReference type="GO" id="GO:0001725">
    <property type="term" value="C:stress fiber"/>
    <property type="evidence" value="ECO:0007669"/>
    <property type="project" value="TreeGrafter"/>
</dbReference>
<dbReference type="FunFam" id="2.10.110.10:FF:000018">
    <property type="entry name" value="Paxillin isoform 1"/>
    <property type="match status" value="1"/>
</dbReference>
<keyword evidence="3" id="KW-0963">Cytoplasm</keyword>
<proteinExistence type="predicted"/>
<evidence type="ECO:0000256" key="4">
    <source>
        <dbReference type="ARBA" id="ARBA00022723"/>
    </source>
</evidence>
<dbReference type="Pfam" id="PF00412">
    <property type="entry name" value="LIM"/>
    <property type="match status" value="4"/>
</dbReference>
<feature type="domain" description="LIM zinc-binding" evidence="11">
    <location>
        <begin position="172"/>
        <end position="229"/>
    </location>
</feature>
<dbReference type="InterPro" id="IPR001781">
    <property type="entry name" value="Znf_LIM"/>
</dbReference>
<dbReference type="OrthoDB" id="15567at2759"/>
<dbReference type="GO" id="GO:0005737">
    <property type="term" value="C:cytoplasm"/>
    <property type="evidence" value="ECO:0007669"/>
    <property type="project" value="UniProtKB-SubCell"/>
</dbReference>
<evidence type="ECO:0000256" key="2">
    <source>
        <dbReference type="ARBA" id="ARBA00004496"/>
    </source>
</evidence>
<comment type="subcellular location">
    <subcellularLocation>
        <location evidence="1">Cell junction</location>
    </subcellularLocation>
    <subcellularLocation>
        <location evidence="2">Cytoplasm</location>
    </subcellularLocation>
</comment>
<dbReference type="PROSITE" id="PS00478">
    <property type="entry name" value="LIM_DOMAIN_1"/>
    <property type="match status" value="3"/>
</dbReference>
<dbReference type="GO" id="GO:0003779">
    <property type="term" value="F:actin binding"/>
    <property type="evidence" value="ECO:0007669"/>
    <property type="project" value="TreeGrafter"/>
</dbReference>
<feature type="domain" description="LIM zinc-binding" evidence="11">
    <location>
        <begin position="53"/>
        <end position="111"/>
    </location>
</feature>
<evidence type="ECO:0000256" key="9">
    <source>
        <dbReference type="PROSITE-ProRule" id="PRU00125"/>
    </source>
</evidence>
<dbReference type="EMBL" id="MCFL01000075">
    <property type="protein sequence ID" value="ORZ30754.1"/>
    <property type="molecule type" value="Genomic_DNA"/>
</dbReference>
<feature type="region of interest" description="Disordered" evidence="10">
    <location>
        <begin position="14"/>
        <end position="46"/>
    </location>
</feature>
<feature type="domain" description="LIM zinc-binding" evidence="11">
    <location>
        <begin position="112"/>
        <end position="171"/>
    </location>
</feature>
<dbReference type="PANTHER" id="PTHR24214">
    <property type="entry name" value="PDZ AND LIM DOMAIN PROTEIN ZASP"/>
    <property type="match status" value="1"/>
</dbReference>
<dbReference type="Gene3D" id="2.10.110.10">
    <property type="entry name" value="Cysteine Rich Protein"/>
    <property type="match status" value="4"/>
</dbReference>
<accession>A0A1Y2H9S1</accession>
<protein>
    <recommendedName>
        <fullName evidence="11">LIM zinc-binding domain-containing protein</fullName>
    </recommendedName>
</protein>
<dbReference type="GO" id="GO:0031941">
    <property type="term" value="C:filamentous actin"/>
    <property type="evidence" value="ECO:0007669"/>
    <property type="project" value="TreeGrafter"/>
</dbReference>
<keyword evidence="13" id="KW-1185">Reference proteome</keyword>
<keyword evidence="7" id="KW-0965">Cell junction</keyword>
<name>A0A1Y2H9S1_9FUNG</name>
<organism evidence="12 13">
    <name type="scientific">Catenaria anguillulae PL171</name>
    <dbReference type="NCBI Taxonomy" id="765915"/>
    <lineage>
        <taxon>Eukaryota</taxon>
        <taxon>Fungi</taxon>
        <taxon>Fungi incertae sedis</taxon>
        <taxon>Blastocladiomycota</taxon>
        <taxon>Blastocladiomycetes</taxon>
        <taxon>Blastocladiales</taxon>
        <taxon>Catenariaceae</taxon>
        <taxon>Catenaria</taxon>
    </lineage>
</organism>
<dbReference type="SMART" id="SM00132">
    <property type="entry name" value="LIM"/>
    <property type="match status" value="4"/>
</dbReference>
<dbReference type="GO" id="GO:0051371">
    <property type="term" value="F:muscle alpha-actinin binding"/>
    <property type="evidence" value="ECO:0007669"/>
    <property type="project" value="TreeGrafter"/>
</dbReference>
<evidence type="ECO:0000256" key="8">
    <source>
        <dbReference type="ARBA" id="ARBA00023038"/>
    </source>
</evidence>
<dbReference type="STRING" id="765915.A0A1Y2H9S1"/>
<dbReference type="GO" id="GO:0030036">
    <property type="term" value="P:actin cytoskeleton organization"/>
    <property type="evidence" value="ECO:0007669"/>
    <property type="project" value="TreeGrafter"/>
</dbReference>
<keyword evidence="5" id="KW-0677">Repeat</keyword>
<dbReference type="PANTHER" id="PTHR24214:SF62">
    <property type="entry name" value="LEUPAXIN"/>
    <property type="match status" value="1"/>
</dbReference>
<keyword evidence="8 9" id="KW-0440">LIM domain</keyword>
<keyword evidence="4 9" id="KW-0479">Metal-binding</keyword>
<keyword evidence="6 9" id="KW-0862">Zinc</keyword>
<evidence type="ECO:0000259" key="11">
    <source>
        <dbReference type="PROSITE" id="PS50023"/>
    </source>
</evidence>
<evidence type="ECO:0000313" key="12">
    <source>
        <dbReference type="EMBL" id="ORZ30754.1"/>
    </source>
</evidence>
<dbReference type="PROSITE" id="PS50023">
    <property type="entry name" value="LIM_DOMAIN_2"/>
    <property type="match status" value="4"/>
</dbReference>
<dbReference type="SUPFAM" id="SSF57716">
    <property type="entry name" value="Glucocorticoid receptor-like (DNA-binding domain)"/>
    <property type="match status" value="5"/>
</dbReference>
<dbReference type="Proteomes" id="UP000193411">
    <property type="component" value="Unassembled WGS sequence"/>
</dbReference>
<gene>
    <name evidence="12" type="ORF">BCR44DRAFT_1443963</name>
</gene>
<dbReference type="GO" id="GO:0046872">
    <property type="term" value="F:metal ion binding"/>
    <property type="evidence" value="ECO:0007669"/>
    <property type="project" value="UniProtKB-KW"/>
</dbReference>
<comment type="caution">
    <text evidence="12">The sequence shown here is derived from an EMBL/GenBank/DDBJ whole genome shotgun (WGS) entry which is preliminary data.</text>
</comment>
<evidence type="ECO:0000313" key="13">
    <source>
        <dbReference type="Proteomes" id="UP000193411"/>
    </source>
</evidence>
<evidence type="ECO:0000256" key="3">
    <source>
        <dbReference type="ARBA" id="ARBA00022490"/>
    </source>
</evidence>
<dbReference type="InterPro" id="IPR050604">
    <property type="entry name" value="PDZ-LIM_domain"/>
</dbReference>
<evidence type="ECO:0000256" key="10">
    <source>
        <dbReference type="SAM" id="MobiDB-lite"/>
    </source>
</evidence>
<reference evidence="12 13" key="1">
    <citation type="submission" date="2016-07" db="EMBL/GenBank/DDBJ databases">
        <title>Pervasive Adenine N6-methylation of Active Genes in Fungi.</title>
        <authorList>
            <consortium name="DOE Joint Genome Institute"/>
            <person name="Mondo S.J."/>
            <person name="Dannebaum R.O."/>
            <person name="Kuo R.C."/>
            <person name="Labutti K."/>
            <person name="Haridas S."/>
            <person name="Kuo A."/>
            <person name="Salamov A."/>
            <person name="Ahrendt S.R."/>
            <person name="Lipzen A."/>
            <person name="Sullivan W."/>
            <person name="Andreopoulos W.B."/>
            <person name="Clum A."/>
            <person name="Lindquist E."/>
            <person name="Daum C."/>
            <person name="Ramamoorthy G.K."/>
            <person name="Gryganskyi A."/>
            <person name="Culley D."/>
            <person name="Magnuson J.K."/>
            <person name="James T.Y."/>
            <person name="O'Malley M.A."/>
            <person name="Stajich J.E."/>
            <person name="Spatafora J.W."/>
            <person name="Visel A."/>
            <person name="Grigoriev I.V."/>
        </authorList>
    </citation>
    <scope>NUCLEOTIDE SEQUENCE [LARGE SCALE GENOMIC DNA]</scope>
    <source>
        <strain evidence="12 13">PL171</strain>
    </source>
</reference>
<evidence type="ECO:0000256" key="5">
    <source>
        <dbReference type="ARBA" id="ARBA00022737"/>
    </source>
</evidence>
<dbReference type="AlphaFoldDB" id="A0A1Y2H9S1"/>
<sequence>MPRSESLTFKVQAAVGLQDHPDSDRPPSLPIGEPVPQDKRPSHVSQHLESHDRTCAACHQPINGAYVQALGQDWHLDHLACTICAKVLTATTFYEHQGALYCQTHHSDLVAPRCAYCSTAITDRCVTALGQQWHPDHFFCSQCGKPLTGVGFMEHQGKAYCDEDYFALFAPPCGACGKPVMADCVAALQQSWHPSCFVCAECKGAFAGGTFFAHEGKPYCEVHYHLKRGSLCPGCNRPIVGKCVNAMGKKWHLEHFSCGYCQKNLNKMPFKEKEGKAFCVPCHTRLYG</sequence>
<evidence type="ECO:0000256" key="1">
    <source>
        <dbReference type="ARBA" id="ARBA00004282"/>
    </source>
</evidence>
<dbReference type="FunFam" id="2.10.110.10:FF:000009">
    <property type="entry name" value="Paxillin isoform 1"/>
    <property type="match status" value="3"/>
</dbReference>
<feature type="compositionally biased region" description="Basic and acidic residues" evidence="10">
    <location>
        <begin position="36"/>
        <end position="46"/>
    </location>
</feature>